<protein>
    <submittedName>
        <fullName evidence="1">Uncharacterized protein</fullName>
    </submittedName>
</protein>
<keyword evidence="2" id="KW-1185">Reference proteome</keyword>
<dbReference type="RefSeq" id="YP_001648334.1">
    <property type="nucleotide sequence ID" value="NC_010191.2"/>
</dbReference>
<reference evidence="1 2" key="1">
    <citation type="journal article" date="2008" name="PLoS ONE">
        <title>Life-cycle and genome of OtV5, a large DNA virus of the pelagic marine unicellular green alga Ostreococcus tauri.</title>
        <authorList>
            <person name="Derelle E."/>
            <person name="Ferraz C."/>
            <person name="Escande M.L."/>
            <person name="Eychenie S."/>
            <person name="Cooke R."/>
            <person name="Piganeau G."/>
            <person name="Desdevises Y."/>
            <person name="Bellec L."/>
            <person name="Moreau H."/>
            <person name="Grimsley N."/>
        </authorList>
    </citation>
    <scope>NUCLEOTIDE SEQUENCE [LARGE SCALE GENOMIC DNA]</scope>
    <source>
        <strain evidence="1 2">OtV5</strain>
    </source>
</reference>
<name>A9YWF5_9PHYC</name>
<dbReference type="EMBL" id="EU304328">
    <property type="protein sequence ID" value="ABY28038.1"/>
    <property type="molecule type" value="Genomic_DNA"/>
</dbReference>
<dbReference type="KEGG" id="vg:5845764"/>
<evidence type="ECO:0000313" key="2">
    <source>
        <dbReference type="Proteomes" id="UP000203890"/>
    </source>
</evidence>
<sequence length="129" mass="15782">MTHLTFEECRSRANDVLSTLEGYSNSKEDLQRCLKDWYDRGNNYCLVRKGVRHAYRRMPKKPWATREWVAIRDVKLYRFMMDKFSNLFWNKMYLLIPNSPKFKSIQDIDETLRSETFYMMCTREIERLD</sequence>
<organism evidence="1 2">
    <name type="scientific">Ostreococcus tauri virus OtV5</name>
    <dbReference type="NCBI Taxonomy" id="1785753"/>
    <lineage>
        <taxon>Viruses</taxon>
        <taxon>Varidnaviria</taxon>
        <taxon>Bamfordvirae</taxon>
        <taxon>Nucleocytoviricota</taxon>
        <taxon>Megaviricetes</taxon>
        <taxon>Algavirales</taxon>
        <taxon>Phycodnaviridae</taxon>
        <taxon>Prasinovirus</taxon>
        <taxon>Prasinovirus ostreotauri</taxon>
    </lineage>
</organism>
<proteinExistence type="predicted"/>
<accession>A9YWF5</accession>
<evidence type="ECO:0000313" key="1">
    <source>
        <dbReference type="EMBL" id="ABY28038.1"/>
    </source>
</evidence>
<dbReference type="GeneID" id="5845764"/>
<dbReference type="Proteomes" id="UP000203890">
    <property type="component" value="Segment"/>
</dbReference>
<gene>
    <name evidence="1" type="ORF">OtV5_236</name>
</gene>